<dbReference type="Pfam" id="PF17921">
    <property type="entry name" value="Integrase_H2C2"/>
    <property type="match status" value="1"/>
</dbReference>
<dbReference type="InterPro" id="IPR040676">
    <property type="entry name" value="DUF5641"/>
</dbReference>
<feature type="compositionally biased region" description="Polar residues" evidence="1">
    <location>
        <begin position="460"/>
        <end position="469"/>
    </location>
</feature>
<reference evidence="5" key="1">
    <citation type="submission" date="2016-06" db="UniProtKB">
        <authorList>
            <consortium name="WormBaseParasite"/>
        </authorList>
    </citation>
    <scope>IDENTIFICATION</scope>
</reference>
<evidence type="ECO:0000256" key="1">
    <source>
        <dbReference type="SAM" id="MobiDB-lite"/>
    </source>
</evidence>
<dbReference type="EMBL" id="UYRW01009017">
    <property type="protein sequence ID" value="VDM97362.1"/>
    <property type="molecule type" value="Genomic_DNA"/>
</dbReference>
<sequence length="585" mass="67975">MTKKDYAIAQRILIQQAQSQNLTIEEKKKWSLFLSNTDKLWRVGGRLAHAELTEDGKYPVYLPKGHHLTNLIISNQHEKLIHAGITHTLSQLRRGFWIPRGRAAVKSVISKCMTCKRWKAKPFKLPAMPNLPESRVIRSRAFEKVGLDYLGPITIKIPYKMIKKRWIALFTCFTTRAVHLEMVENLSSEDFYHVFSRFTARRGFPKLVLSDNASQFQVVFKIIMEQNANFMAEEGIVWRNTIPKAPWGGGVYERIIGRTKQALKRAIGRKLLKEKEFMTLIVQIEAILNTRPLTYVGTDDYQVIRPIDFISPTFTFRIPIKNNEEDEEYTPYPLRTKDKVVECWKQVLKTLDVFWNRWRNEYLSSLRERTQREIVSPRSVETREPQENEVVLLAESEKPRATWKLAKIINLKRGRDGCIRSAKIQLSNGRHLERSINQLYSLELTKPDRTKEEQLETKSENPNAKQNNGDIHLSTEYGKTRKNEDKKLEQPIASRTRKATQQSTQSRHTINLTKTLFVMTILSLTTTQIVATKNCKWTSGIPFNIPERWNCDNITNQNVTLHTVDVYTKTHVRVPAIQCSNITRT</sequence>
<accession>A0A182EUP5</accession>
<dbReference type="PANTHER" id="PTHR47331">
    <property type="entry name" value="PHD-TYPE DOMAIN-CONTAINING PROTEIN"/>
    <property type="match status" value="1"/>
</dbReference>
<evidence type="ECO:0000313" key="4">
    <source>
        <dbReference type="Proteomes" id="UP000271087"/>
    </source>
</evidence>
<feature type="domain" description="Integrase catalytic" evidence="2">
    <location>
        <begin position="128"/>
        <end position="314"/>
    </location>
</feature>
<dbReference type="WBParaSite" id="nOo.2.0.1.t11877-RA">
    <property type="protein sequence ID" value="nOo.2.0.1.t11877-RA"/>
    <property type="gene ID" value="nOo.2.0.1.g11877"/>
</dbReference>
<feature type="compositionally biased region" description="Basic and acidic residues" evidence="1">
    <location>
        <begin position="478"/>
        <end position="489"/>
    </location>
</feature>
<dbReference type="InterPro" id="IPR041588">
    <property type="entry name" value="Integrase_H2C2"/>
</dbReference>
<dbReference type="AlphaFoldDB" id="A0A182EUP5"/>
<dbReference type="OrthoDB" id="8019190at2759"/>
<evidence type="ECO:0000313" key="5">
    <source>
        <dbReference type="WBParaSite" id="nOo.2.0.1.t11877-RA"/>
    </source>
</evidence>
<dbReference type="InterPro" id="IPR001584">
    <property type="entry name" value="Integrase_cat-core"/>
</dbReference>
<dbReference type="GO" id="GO:0015074">
    <property type="term" value="P:DNA integration"/>
    <property type="evidence" value="ECO:0007669"/>
    <property type="project" value="InterPro"/>
</dbReference>
<dbReference type="InterPro" id="IPR036397">
    <property type="entry name" value="RNaseH_sf"/>
</dbReference>
<dbReference type="GO" id="GO:0003676">
    <property type="term" value="F:nucleic acid binding"/>
    <property type="evidence" value="ECO:0007669"/>
    <property type="project" value="InterPro"/>
</dbReference>
<reference evidence="3 4" key="2">
    <citation type="submission" date="2018-08" db="EMBL/GenBank/DDBJ databases">
        <authorList>
            <person name="Laetsch R D."/>
            <person name="Stevens L."/>
            <person name="Kumar S."/>
            <person name="Blaxter L. M."/>
        </authorList>
    </citation>
    <scope>NUCLEOTIDE SEQUENCE [LARGE SCALE GENOMIC DNA]</scope>
</reference>
<dbReference type="InterPro" id="IPR012337">
    <property type="entry name" value="RNaseH-like_sf"/>
</dbReference>
<name>A0A182EUP5_ONCOC</name>
<dbReference type="Gene3D" id="1.10.340.70">
    <property type="match status" value="1"/>
</dbReference>
<dbReference type="Proteomes" id="UP000271087">
    <property type="component" value="Unassembled WGS sequence"/>
</dbReference>
<dbReference type="Gene3D" id="3.30.420.10">
    <property type="entry name" value="Ribonuclease H-like superfamily/Ribonuclease H"/>
    <property type="match status" value="1"/>
</dbReference>
<protein>
    <submittedName>
        <fullName evidence="5">Integrase catalytic domain-containing protein</fullName>
    </submittedName>
</protein>
<dbReference type="SUPFAM" id="SSF53098">
    <property type="entry name" value="Ribonuclease H-like"/>
    <property type="match status" value="1"/>
</dbReference>
<evidence type="ECO:0000313" key="3">
    <source>
        <dbReference type="EMBL" id="VDM97362.1"/>
    </source>
</evidence>
<dbReference type="Pfam" id="PF18701">
    <property type="entry name" value="DUF5641"/>
    <property type="match status" value="1"/>
</dbReference>
<keyword evidence="4" id="KW-1185">Reference proteome</keyword>
<proteinExistence type="predicted"/>
<gene>
    <name evidence="3" type="ORF">NOO_LOCUS11877</name>
</gene>
<dbReference type="STRING" id="42157.A0A182EUP5"/>
<feature type="region of interest" description="Disordered" evidence="1">
    <location>
        <begin position="447"/>
        <end position="506"/>
    </location>
</feature>
<dbReference type="PROSITE" id="PS50994">
    <property type="entry name" value="INTEGRASE"/>
    <property type="match status" value="1"/>
</dbReference>
<feature type="compositionally biased region" description="Basic and acidic residues" evidence="1">
    <location>
        <begin position="447"/>
        <end position="459"/>
    </location>
</feature>
<evidence type="ECO:0000259" key="2">
    <source>
        <dbReference type="PROSITE" id="PS50994"/>
    </source>
</evidence>
<organism evidence="5">
    <name type="scientific">Onchocerca ochengi</name>
    <name type="common">Filarial nematode worm</name>
    <dbReference type="NCBI Taxonomy" id="42157"/>
    <lineage>
        <taxon>Eukaryota</taxon>
        <taxon>Metazoa</taxon>
        <taxon>Ecdysozoa</taxon>
        <taxon>Nematoda</taxon>
        <taxon>Chromadorea</taxon>
        <taxon>Rhabditida</taxon>
        <taxon>Spirurina</taxon>
        <taxon>Spiruromorpha</taxon>
        <taxon>Filarioidea</taxon>
        <taxon>Onchocercidae</taxon>
        <taxon>Onchocerca</taxon>
    </lineage>
</organism>